<dbReference type="Proteomes" id="UP000005141">
    <property type="component" value="Unassembled WGS sequence"/>
</dbReference>
<gene>
    <name evidence="2" type="ORF">HMPREF9431_01369</name>
</gene>
<evidence type="ECO:0000313" key="2">
    <source>
        <dbReference type="EMBL" id="EGV31201.1"/>
    </source>
</evidence>
<name>G1WC18_9BACT</name>
<sequence length="167" mass="18158">MSGVVEMQPKGSSSVVVAVPVCRPARPTRAHPSLAVQAKVATICLRMAAHHFRVKTPLRGRSGGHTGTAPTIPNTCKQAASPKPKGFLLAEMLQAPNRSGIHLQKCCKRQIVRECICRNAASAKPFGNAFAETLQAPNRSGMHLQERCERSKKWNNTLVQVIFILIT</sequence>
<accession>G1WC18</accession>
<feature type="region of interest" description="Disordered" evidence="1">
    <location>
        <begin position="57"/>
        <end position="77"/>
    </location>
</feature>
<dbReference type="HOGENOM" id="CLU_1593084_0_0_10"/>
<reference evidence="2 3" key="1">
    <citation type="submission" date="2011-07" db="EMBL/GenBank/DDBJ databases">
        <title>The Genome Sequence of Prevotella oulorum F0390.</title>
        <authorList>
            <consortium name="The Broad Institute Genome Sequencing Platform"/>
            <consortium name="The Broad Institute Genome Sequencing Center for Infectious Disease"/>
            <person name="Earl A."/>
            <person name="Ward D."/>
            <person name="Feldgarden M."/>
            <person name="Gevers D."/>
            <person name="Izard J."/>
            <person name="Ganesan A."/>
            <person name="Baranova O.V."/>
            <person name="Blanton J.M."/>
            <person name="Tanner A.C."/>
            <person name="Dewhirst F.E."/>
            <person name="Young S.K."/>
            <person name="Zeng Q."/>
            <person name="Gargeya S."/>
            <person name="Fitzgerald M."/>
            <person name="Haas B."/>
            <person name="Abouelleil A."/>
            <person name="Alvarado L."/>
            <person name="Arachchi H.M."/>
            <person name="Berlin A."/>
            <person name="Brown A."/>
            <person name="Chapman S.B."/>
            <person name="Chen Z."/>
            <person name="Dunbar C."/>
            <person name="Freedman E."/>
            <person name="Gearin G."/>
            <person name="Gellesch M."/>
            <person name="Goldberg J."/>
            <person name="Griggs A."/>
            <person name="Gujja S."/>
            <person name="Heiman D."/>
            <person name="Howarth C."/>
            <person name="Larson L."/>
            <person name="Lui A."/>
            <person name="MacDonald P.J.P."/>
            <person name="Mehta T."/>
            <person name="Montmayeur A."/>
            <person name="Murphy C."/>
            <person name="Neiman D."/>
            <person name="Pearson M."/>
            <person name="Priest M."/>
            <person name="Roberts A."/>
            <person name="Saif S."/>
            <person name="Shea T."/>
            <person name="Shenoy N."/>
            <person name="Sisk P."/>
            <person name="Stolte C."/>
            <person name="Sykes S."/>
            <person name="Wortman J."/>
            <person name="Nusbaum C."/>
            <person name="Birren B."/>
        </authorList>
    </citation>
    <scope>NUCLEOTIDE SEQUENCE [LARGE SCALE GENOMIC DNA]</scope>
    <source>
        <strain evidence="2 3">F0390</strain>
    </source>
</reference>
<dbReference type="EMBL" id="ADGI01000046">
    <property type="protein sequence ID" value="EGV31201.1"/>
    <property type="molecule type" value="Genomic_DNA"/>
</dbReference>
<protein>
    <submittedName>
        <fullName evidence="2">Uncharacterized protein</fullName>
    </submittedName>
</protein>
<dbReference type="AlphaFoldDB" id="G1WC18"/>
<keyword evidence="3" id="KW-1185">Reference proteome</keyword>
<evidence type="ECO:0000256" key="1">
    <source>
        <dbReference type="SAM" id="MobiDB-lite"/>
    </source>
</evidence>
<evidence type="ECO:0000313" key="3">
    <source>
        <dbReference type="Proteomes" id="UP000005141"/>
    </source>
</evidence>
<feature type="compositionally biased region" description="Polar residues" evidence="1">
    <location>
        <begin position="68"/>
        <end position="77"/>
    </location>
</feature>
<organism evidence="2 3">
    <name type="scientific">Segatella oulorum F0390</name>
    <dbReference type="NCBI Taxonomy" id="702438"/>
    <lineage>
        <taxon>Bacteria</taxon>
        <taxon>Pseudomonadati</taxon>
        <taxon>Bacteroidota</taxon>
        <taxon>Bacteroidia</taxon>
        <taxon>Bacteroidales</taxon>
        <taxon>Prevotellaceae</taxon>
        <taxon>Segatella</taxon>
    </lineage>
</organism>
<proteinExistence type="predicted"/>
<comment type="caution">
    <text evidence="2">The sequence shown here is derived from an EMBL/GenBank/DDBJ whole genome shotgun (WGS) entry which is preliminary data.</text>
</comment>